<protein>
    <submittedName>
        <fullName evidence="2">Uncharacterized protein</fullName>
    </submittedName>
</protein>
<organism evidence="2 3">
    <name type="scientific">Shewanella submarina</name>
    <dbReference type="NCBI Taxonomy" id="2016376"/>
    <lineage>
        <taxon>Bacteria</taxon>
        <taxon>Pseudomonadati</taxon>
        <taxon>Pseudomonadota</taxon>
        <taxon>Gammaproteobacteria</taxon>
        <taxon>Alteromonadales</taxon>
        <taxon>Shewanellaceae</taxon>
        <taxon>Shewanella</taxon>
    </lineage>
</organism>
<sequence>MFIIFMLVSVVLIKLSLIGQGLMSIAIGGIAWIVCRKLPFKLDPVLKQKFSRLFATAALLHISLYLVLIAKMTLIDKASDIPGFMLSHLLLHHLVCALLAAPLVFMTVAIYNTRRTLNQS</sequence>
<dbReference type="EMBL" id="JBHRTD010000006">
    <property type="protein sequence ID" value="MFC3137326.1"/>
    <property type="molecule type" value="Genomic_DNA"/>
</dbReference>
<evidence type="ECO:0000256" key="1">
    <source>
        <dbReference type="SAM" id="Phobius"/>
    </source>
</evidence>
<evidence type="ECO:0000313" key="3">
    <source>
        <dbReference type="Proteomes" id="UP001595621"/>
    </source>
</evidence>
<keyword evidence="1" id="KW-1133">Transmembrane helix</keyword>
<proteinExistence type="predicted"/>
<keyword evidence="1" id="KW-0472">Membrane</keyword>
<evidence type="ECO:0000313" key="2">
    <source>
        <dbReference type="EMBL" id="MFC3137326.1"/>
    </source>
</evidence>
<comment type="caution">
    <text evidence="2">The sequence shown here is derived from an EMBL/GenBank/DDBJ whole genome shotgun (WGS) entry which is preliminary data.</text>
</comment>
<dbReference type="Proteomes" id="UP001595621">
    <property type="component" value="Unassembled WGS sequence"/>
</dbReference>
<feature type="transmembrane region" description="Helical" evidence="1">
    <location>
        <begin position="90"/>
        <end position="111"/>
    </location>
</feature>
<gene>
    <name evidence="2" type="ORF">ACFOE0_03890</name>
</gene>
<name>A0ABV7GA21_9GAMM</name>
<feature type="transmembrane region" description="Helical" evidence="1">
    <location>
        <begin position="6"/>
        <end position="33"/>
    </location>
</feature>
<keyword evidence="3" id="KW-1185">Reference proteome</keyword>
<dbReference type="RefSeq" id="WP_248935371.1">
    <property type="nucleotide sequence ID" value="NZ_JAKILF010000002.1"/>
</dbReference>
<keyword evidence="1" id="KW-0812">Transmembrane</keyword>
<reference evidence="3" key="1">
    <citation type="journal article" date="2019" name="Int. J. Syst. Evol. Microbiol.">
        <title>The Global Catalogue of Microorganisms (GCM) 10K type strain sequencing project: providing services to taxonomists for standard genome sequencing and annotation.</title>
        <authorList>
            <consortium name="The Broad Institute Genomics Platform"/>
            <consortium name="The Broad Institute Genome Sequencing Center for Infectious Disease"/>
            <person name="Wu L."/>
            <person name="Ma J."/>
        </authorList>
    </citation>
    <scope>NUCLEOTIDE SEQUENCE [LARGE SCALE GENOMIC DNA]</scope>
    <source>
        <strain evidence="3">KCTC 52277</strain>
    </source>
</reference>
<feature type="transmembrane region" description="Helical" evidence="1">
    <location>
        <begin position="53"/>
        <end position="70"/>
    </location>
</feature>
<accession>A0ABV7GA21</accession>